<keyword evidence="1" id="KW-0472">Membrane</keyword>
<dbReference type="PANTHER" id="PTHR30329">
    <property type="entry name" value="STATOR ELEMENT OF FLAGELLAR MOTOR COMPLEX"/>
    <property type="match status" value="1"/>
</dbReference>
<accession>A0A517ZU76</accession>
<keyword evidence="6" id="KW-1185">Reference proteome</keyword>
<dbReference type="SUPFAM" id="SSF103088">
    <property type="entry name" value="OmpA-like"/>
    <property type="match status" value="1"/>
</dbReference>
<dbReference type="AlphaFoldDB" id="A0A517ZU76"/>
<feature type="domain" description="OmpA-like" evidence="4">
    <location>
        <begin position="137"/>
        <end position="264"/>
    </location>
</feature>
<organism evidence="5 6">
    <name type="scientific">Symmachiella dynata</name>
    <dbReference type="NCBI Taxonomy" id="2527995"/>
    <lineage>
        <taxon>Bacteria</taxon>
        <taxon>Pseudomonadati</taxon>
        <taxon>Planctomycetota</taxon>
        <taxon>Planctomycetia</taxon>
        <taxon>Planctomycetales</taxon>
        <taxon>Planctomycetaceae</taxon>
        <taxon>Symmachiella</taxon>
    </lineage>
</organism>
<evidence type="ECO:0000259" key="4">
    <source>
        <dbReference type="PROSITE" id="PS51123"/>
    </source>
</evidence>
<dbReference type="InterPro" id="IPR050330">
    <property type="entry name" value="Bact_OuterMem_StrucFunc"/>
</dbReference>
<feature type="chain" id="PRO_5022088884" evidence="3">
    <location>
        <begin position="18"/>
        <end position="277"/>
    </location>
</feature>
<dbReference type="Pfam" id="PF00691">
    <property type="entry name" value="OmpA"/>
    <property type="match status" value="1"/>
</dbReference>
<gene>
    <name evidence="5" type="primary">motB_2</name>
    <name evidence="5" type="ORF">Mal52_45160</name>
</gene>
<name>A0A517ZU76_9PLAN</name>
<proteinExistence type="predicted"/>
<evidence type="ECO:0000256" key="2">
    <source>
        <dbReference type="SAM" id="Coils"/>
    </source>
</evidence>
<evidence type="ECO:0000313" key="5">
    <source>
        <dbReference type="EMBL" id="QDU46019.1"/>
    </source>
</evidence>
<feature type="signal peptide" evidence="3">
    <location>
        <begin position="1"/>
        <end position="17"/>
    </location>
</feature>
<dbReference type="InterPro" id="IPR006665">
    <property type="entry name" value="OmpA-like"/>
</dbReference>
<dbReference type="Gene3D" id="3.30.1330.60">
    <property type="entry name" value="OmpA-like domain"/>
    <property type="match status" value="1"/>
</dbReference>
<evidence type="ECO:0000256" key="1">
    <source>
        <dbReference type="PROSITE-ProRule" id="PRU00473"/>
    </source>
</evidence>
<dbReference type="KEGG" id="sdyn:Mal52_45160"/>
<protein>
    <submittedName>
        <fullName evidence="5">Motility protein B</fullName>
    </submittedName>
</protein>
<dbReference type="EMBL" id="CP036276">
    <property type="protein sequence ID" value="QDU46019.1"/>
    <property type="molecule type" value="Genomic_DNA"/>
</dbReference>
<evidence type="ECO:0000256" key="3">
    <source>
        <dbReference type="SAM" id="SignalP"/>
    </source>
</evidence>
<dbReference type="InterPro" id="IPR036737">
    <property type="entry name" value="OmpA-like_sf"/>
</dbReference>
<dbReference type="PROSITE" id="PS51123">
    <property type="entry name" value="OMPA_2"/>
    <property type="match status" value="1"/>
</dbReference>
<dbReference type="CDD" id="cd07185">
    <property type="entry name" value="OmpA_C-like"/>
    <property type="match status" value="1"/>
</dbReference>
<dbReference type="PANTHER" id="PTHR30329:SF21">
    <property type="entry name" value="LIPOPROTEIN YIAD-RELATED"/>
    <property type="match status" value="1"/>
</dbReference>
<dbReference type="Proteomes" id="UP000319383">
    <property type="component" value="Chromosome"/>
</dbReference>
<dbReference type="RefSeq" id="WP_145378549.1">
    <property type="nucleotide sequence ID" value="NZ_CP036276.1"/>
</dbReference>
<evidence type="ECO:0000313" key="6">
    <source>
        <dbReference type="Proteomes" id="UP000319383"/>
    </source>
</evidence>
<sequence precursor="true">MSSPLRIMMFCAVGAMAFSHSGCTAVPRNQLSQSQNRARQLYEQNQALAADRQQIHNQAASLAAQQQQLEQELQALRMAKQTDEQLLVSAQSERDKLRSRYTNLLDTTRNATNPLSAESTRQFQDLARRYPNFEFDPQTGVSKFHSDVWFSSGSAEVQKNSQELLTEFSNILNQGDAQDLNILVVGHTDDRRIAKASTKSKHPSNLHLSAHRAINVCDSLAKHGLRRERMGIAGYGPYQPLAPNKDNESRQKNRRVEIFVLAPNAPIASLSSGNGIQ</sequence>
<keyword evidence="3" id="KW-0732">Signal</keyword>
<dbReference type="GO" id="GO:0016020">
    <property type="term" value="C:membrane"/>
    <property type="evidence" value="ECO:0007669"/>
    <property type="project" value="UniProtKB-UniRule"/>
</dbReference>
<keyword evidence="2" id="KW-0175">Coiled coil</keyword>
<feature type="coiled-coil region" evidence="2">
    <location>
        <begin position="31"/>
        <end position="107"/>
    </location>
</feature>
<reference evidence="5 6" key="1">
    <citation type="submission" date="2019-02" db="EMBL/GenBank/DDBJ databases">
        <title>Deep-cultivation of Planctomycetes and their phenomic and genomic characterization uncovers novel biology.</title>
        <authorList>
            <person name="Wiegand S."/>
            <person name="Jogler M."/>
            <person name="Boedeker C."/>
            <person name="Pinto D."/>
            <person name="Vollmers J."/>
            <person name="Rivas-Marin E."/>
            <person name="Kohn T."/>
            <person name="Peeters S.H."/>
            <person name="Heuer A."/>
            <person name="Rast P."/>
            <person name="Oberbeckmann S."/>
            <person name="Bunk B."/>
            <person name="Jeske O."/>
            <person name="Meyerdierks A."/>
            <person name="Storesund J.E."/>
            <person name="Kallscheuer N."/>
            <person name="Luecker S."/>
            <person name="Lage O.M."/>
            <person name="Pohl T."/>
            <person name="Merkel B.J."/>
            <person name="Hornburger P."/>
            <person name="Mueller R.-W."/>
            <person name="Bruemmer F."/>
            <person name="Labrenz M."/>
            <person name="Spormann A.M."/>
            <person name="Op den Camp H."/>
            <person name="Overmann J."/>
            <person name="Amann R."/>
            <person name="Jetten M.S.M."/>
            <person name="Mascher T."/>
            <person name="Medema M.H."/>
            <person name="Devos D.P."/>
            <person name="Kaster A.-K."/>
            <person name="Ovreas L."/>
            <person name="Rohde M."/>
            <person name="Galperin M.Y."/>
            <person name="Jogler C."/>
        </authorList>
    </citation>
    <scope>NUCLEOTIDE SEQUENCE [LARGE SCALE GENOMIC DNA]</scope>
    <source>
        <strain evidence="5 6">Mal52</strain>
    </source>
</reference>